<feature type="compositionally biased region" description="Acidic residues" evidence="1">
    <location>
        <begin position="42"/>
        <end position="72"/>
    </location>
</feature>
<evidence type="ECO:0000313" key="2">
    <source>
        <dbReference type="EMBL" id="KAF7385590.1"/>
    </source>
</evidence>
<protein>
    <submittedName>
        <fullName evidence="2">Uncharacterized protein</fullName>
    </submittedName>
</protein>
<keyword evidence="3" id="KW-1185">Reference proteome</keyword>
<sequence length="146" mass="16481">MKDSHVGYGKESLSKKTALTSKTTTKTTTTKLRRRRRRINQQDDEDDEDDEDDDEDDEDDEDEDYDDENDDGFQEKATQSTGLEYSTVGVGPRPGKFEESTADDCRPSGGRMPACRRARRNHCLSPRTAGVGKARRFLGNSLLPCR</sequence>
<evidence type="ECO:0000256" key="1">
    <source>
        <dbReference type="SAM" id="MobiDB-lite"/>
    </source>
</evidence>
<evidence type="ECO:0000313" key="3">
    <source>
        <dbReference type="Proteomes" id="UP000617340"/>
    </source>
</evidence>
<dbReference type="EMBL" id="JACSDZ010000016">
    <property type="protein sequence ID" value="KAF7385590.1"/>
    <property type="molecule type" value="Genomic_DNA"/>
</dbReference>
<feature type="compositionally biased region" description="Basic and acidic residues" evidence="1">
    <location>
        <begin position="95"/>
        <end position="106"/>
    </location>
</feature>
<proteinExistence type="predicted"/>
<feature type="compositionally biased region" description="Low complexity" evidence="1">
    <location>
        <begin position="15"/>
        <end position="30"/>
    </location>
</feature>
<dbReference type="Proteomes" id="UP000617340">
    <property type="component" value="Unassembled WGS sequence"/>
</dbReference>
<feature type="region of interest" description="Disordered" evidence="1">
    <location>
        <begin position="1"/>
        <end position="114"/>
    </location>
</feature>
<name>A0A834MUF0_VESGE</name>
<reference evidence="2" key="1">
    <citation type="journal article" date="2020" name="G3 (Bethesda)">
        <title>High-Quality Assemblies for Three Invasive Social Wasps from the &lt;i&gt;Vespula&lt;/i&gt; Genus.</title>
        <authorList>
            <person name="Harrop T.W.R."/>
            <person name="Guhlin J."/>
            <person name="McLaughlin G.M."/>
            <person name="Permina E."/>
            <person name="Stockwell P."/>
            <person name="Gilligan J."/>
            <person name="Le Lec M.F."/>
            <person name="Gruber M.A.M."/>
            <person name="Quinn O."/>
            <person name="Lovegrove M."/>
            <person name="Duncan E.J."/>
            <person name="Remnant E.J."/>
            <person name="Van Eeckhoven J."/>
            <person name="Graham B."/>
            <person name="Knapp R.A."/>
            <person name="Langford K.W."/>
            <person name="Kronenberg Z."/>
            <person name="Press M.O."/>
            <person name="Eacker S.M."/>
            <person name="Wilson-Rankin E.E."/>
            <person name="Purcell J."/>
            <person name="Lester P.J."/>
            <person name="Dearden P.K."/>
        </authorList>
    </citation>
    <scope>NUCLEOTIDE SEQUENCE</scope>
    <source>
        <strain evidence="2">Linc-1</strain>
    </source>
</reference>
<comment type="caution">
    <text evidence="2">The sequence shown here is derived from an EMBL/GenBank/DDBJ whole genome shotgun (WGS) entry which is preliminary data.</text>
</comment>
<accession>A0A834MUF0</accession>
<organism evidence="2 3">
    <name type="scientific">Vespula germanica</name>
    <name type="common">German yellow jacket</name>
    <name type="synonym">Paravespula germanica</name>
    <dbReference type="NCBI Taxonomy" id="30212"/>
    <lineage>
        <taxon>Eukaryota</taxon>
        <taxon>Metazoa</taxon>
        <taxon>Ecdysozoa</taxon>
        <taxon>Arthropoda</taxon>
        <taxon>Hexapoda</taxon>
        <taxon>Insecta</taxon>
        <taxon>Pterygota</taxon>
        <taxon>Neoptera</taxon>
        <taxon>Endopterygota</taxon>
        <taxon>Hymenoptera</taxon>
        <taxon>Apocrita</taxon>
        <taxon>Aculeata</taxon>
        <taxon>Vespoidea</taxon>
        <taxon>Vespidae</taxon>
        <taxon>Vespinae</taxon>
        <taxon>Vespula</taxon>
    </lineage>
</organism>
<dbReference type="AlphaFoldDB" id="A0A834MUF0"/>
<gene>
    <name evidence="2" type="ORF">HZH68_014020</name>
</gene>